<dbReference type="EMBL" id="QXFV01002589">
    <property type="protein sequence ID" value="KAE8985747.1"/>
    <property type="molecule type" value="Genomic_DNA"/>
</dbReference>
<dbReference type="PANTHER" id="PTHR31569">
    <property type="entry name" value="SWIM-TYPE DOMAIN-CONTAINING PROTEIN"/>
    <property type="match status" value="1"/>
</dbReference>
<gene>
    <name evidence="3" type="ORF">PR001_g22802</name>
</gene>
<feature type="compositionally biased region" description="Acidic residues" evidence="1">
    <location>
        <begin position="101"/>
        <end position="122"/>
    </location>
</feature>
<dbReference type="Pfam" id="PF21056">
    <property type="entry name" value="ZSWIM1-3_RNaseH-like"/>
    <property type="match status" value="1"/>
</dbReference>
<reference evidence="3 4" key="1">
    <citation type="submission" date="2018-09" db="EMBL/GenBank/DDBJ databases">
        <title>Genomic investigation of the strawberry pathogen Phytophthora fragariae indicates pathogenicity is determined by transcriptional variation in three key races.</title>
        <authorList>
            <person name="Adams T.M."/>
            <person name="Armitage A.D."/>
            <person name="Sobczyk M.K."/>
            <person name="Bates H.J."/>
            <person name="Dunwell J.M."/>
            <person name="Nellist C.F."/>
            <person name="Harrison R.J."/>
        </authorList>
    </citation>
    <scope>NUCLEOTIDE SEQUENCE [LARGE SCALE GENOMIC DNA]</scope>
    <source>
        <strain evidence="3 4">SCRP249</strain>
    </source>
</reference>
<proteinExistence type="predicted"/>
<feature type="region of interest" description="Disordered" evidence="1">
    <location>
        <begin position="558"/>
        <end position="589"/>
    </location>
</feature>
<sequence length="589" mass="66240">MPVVRQTFGISPDTSDDDAGEETGVLSGGEKAGDGEAGTGAFSVGEEAGDGGEETEVFSSGEEPGDGGEETDVLSGSKEAGDEGEKSSASGDRDGEKEDGSEYMEENAGEDEEEEGGEEDSENAAPEDGSEDTEVPPNFTEVKTYQHFSKRMSTSVTVRNNQIKRAALRLKHQGKKQRKKEHVLPEEWGQYSKTLVCTHGQPYHSRGKGRRKHEKVRRTECSARVNARVKDMLDDSWVLRVKVSGSHNHDLNEHVWEEYWGNRTVKYASSQQDVEVLRKAGATAKGILQYLRERTAVLDEFSRQNRGNSAEIVVDSDTDVARIVTFQTAKMKRLFKAFSEVVLVDSTHDTNANRYKLFSFVVHDVFGKGQYVHHALVESEHKGNLRRVIEIFKKNNPECEKVRVFMTDKTMHEKTVLKEEFPQARQLLCQWHVVTWLKKQAARLASSVKKQVKAMMGRSKMEYDEARSTMKELLGGDETHPLYKTFLDNWDNSQEEWVSYLRGNVPHLTNNTNYRIESNWGKINGVIKGTSSIDELVTTLITLQEYAEDQYIAEYHRVGSRPRGPDEDPELAASSDEVNSCPLDRPQCD</sequence>
<evidence type="ECO:0000256" key="1">
    <source>
        <dbReference type="SAM" id="MobiDB-lite"/>
    </source>
</evidence>
<organism evidence="3 4">
    <name type="scientific">Phytophthora rubi</name>
    <dbReference type="NCBI Taxonomy" id="129364"/>
    <lineage>
        <taxon>Eukaryota</taxon>
        <taxon>Sar</taxon>
        <taxon>Stramenopiles</taxon>
        <taxon>Oomycota</taxon>
        <taxon>Peronosporomycetes</taxon>
        <taxon>Peronosporales</taxon>
        <taxon>Peronosporaceae</taxon>
        <taxon>Phytophthora</taxon>
    </lineage>
</organism>
<dbReference type="PANTHER" id="PTHR31569:SF4">
    <property type="entry name" value="SWIM-TYPE DOMAIN-CONTAINING PROTEIN"/>
    <property type="match status" value="1"/>
</dbReference>
<evidence type="ECO:0000313" key="4">
    <source>
        <dbReference type="Proteomes" id="UP000429607"/>
    </source>
</evidence>
<evidence type="ECO:0000313" key="3">
    <source>
        <dbReference type="EMBL" id="KAE8985747.1"/>
    </source>
</evidence>
<evidence type="ECO:0000259" key="2">
    <source>
        <dbReference type="Pfam" id="PF21056"/>
    </source>
</evidence>
<feature type="compositionally biased region" description="Acidic residues" evidence="1">
    <location>
        <begin position="63"/>
        <end position="72"/>
    </location>
</feature>
<dbReference type="Proteomes" id="UP000429607">
    <property type="component" value="Unassembled WGS sequence"/>
</dbReference>
<feature type="region of interest" description="Disordered" evidence="1">
    <location>
        <begin position="1"/>
        <end position="140"/>
    </location>
</feature>
<feature type="compositionally biased region" description="Acidic residues" evidence="1">
    <location>
        <begin position="47"/>
        <end position="56"/>
    </location>
</feature>
<comment type="caution">
    <text evidence="3">The sequence shown here is derived from an EMBL/GenBank/DDBJ whole genome shotgun (WGS) entry which is preliminary data.</text>
</comment>
<dbReference type="InterPro" id="IPR052579">
    <property type="entry name" value="Zinc_finger_SWIM"/>
</dbReference>
<dbReference type="AlphaFoldDB" id="A0A6A3IVB7"/>
<feature type="compositionally biased region" description="Basic and acidic residues" evidence="1">
    <location>
        <begin position="79"/>
        <end position="100"/>
    </location>
</feature>
<accession>A0A6A3IVB7</accession>
<dbReference type="InterPro" id="IPR048324">
    <property type="entry name" value="ZSWIM1-3_RNaseH-like"/>
</dbReference>
<name>A0A6A3IVB7_9STRA</name>
<feature type="domain" description="ZSWIM1/3 RNaseH-like" evidence="2">
    <location>
        <begin position="300"/>
        <end position="427"/>
    </location>
</feature>
<protein>
    <recommendedName>
        <fullName evidence="2">ZSWIM1/3 RNaseH-like domain-containing protein</fullName>
    </recommendedName>
</protein>